<dbReference type="Pfam" id="PF04083">
    <property type="entry name" value="Abhydro_lipase"/>
    <property type="match status" value="1"/>
</dbReference>
<dbReference type="Proteomes" id="UP001432027">
    <property type="component" value="Unassembled WGS sequence"/>
</dbReference>
<feature type="non-terminal residue" evidence="2">
    <location>
        <position position="1"/>
    </location>
</feature>
<evidence type="ECO:0000313" key="3">
    <source>
        <dbReference type="Proteomes" id="UP001432027"/>
    </source>
</evidence>
<dbReference type="InterPro" id="IPR029058">
    <property type="entry name" value="AB_hydrolase_fold"/>
</dbReference>
<accession>A0AAV5T003</accession>
<dbReference type="GO" id="GO:0006629">
    <property type="term" value="P:lipid metabolic process"/>
    <property type="evidence" value="ECO:0007669"/>
    <property type="project" value="InterPro"/>
</dbReference>
<name>A0AAV5T003_9BILA</name>
<keyword evidence="3" id="KW-1185">Reference proteome</keyword>
<dbReference type="InterPro" id="IPR006693">
    <property type="entry name" value="AB_hydrolase_lipase"/>
</dbReference>
<gene>
    <name evidence="2" type="ORF">PENTCL1PPCAC_9084</name>
</gene>
<evidence type="ECO:0000313" key="2">
    <source>
        <dbReference type="EMBL" id="GMS86909.1"/>
    </source>
</evidence>
<protein>
    <recommendedName>
        <fullName evidence="1">Partial AB-hydrolase lipase domain-containing protein</fullName>
    </recommendedName>
</protein>
<dbReference type="EMBL" id="BTSX01000002">
    <property type="protein sequence ID" value="GMS86909.1"/>
    <property type="molecule type" value="Genomic_DNA"/>
</dbReference>
<reference evidence="2" key="1">
    <citation type="submission" date="2023-10" db="EMBL/GenBank/DDBJ databases">
        <title>Genome assembly of Pristionchus species.</title>
        <authorList>
            <person name="Yoshida K."/>
            <person name="Sommer R.J."/>
        </authorList>
    </citation>
    <scope>NUCLEOTIDE SEQUENCE</scope>
    <source>
        <strain evidence="2">RS0144</strain>
    </source>
</reference>
<proteinExistence type="predicted"/>
<organism evidence="2 3">
    <name type="scientific">Pristionchus entomophagus</name>
    <dbReference type="NCBI Taxonomy" id="358040"/>
    <lineage>
        <taxon>Eukaryota</taxon>
        <taxon>Metazoa</taxon>
        <taxon>Ecdysozoa</taxon>
        <taxon>Nematoda</taxon>
        <taxon>Chromadorea</taxon>
        <taxon>Rhabditida</taxon>
        <taxon>Rhabditina</taxon>
        <taxon>Diplogasteromorpha</taxon>
        <taxon>Diplogasteroidea</taxon>
        <taxon>Neodiplogasteridae</taxon>
        <taxon>Pristionchus</taxon>
    </lineage>
</organism>
<dbReference type="PANTHER" id="PTHR11005">
    <property type="entry name" value="LYSOSOMAL ACID LIPASE-RELATED"/>
    <property type="match status" value="1"/>
</dbReference>
<dbReference type="AlphaFoldDB" id="A0AAV5T003"/>
<dbReference type="Gene3D" id="3.40.50.1820">
    <property type="entry name" value="alpha/beta hydrolase"/>
    <property type="match status" value="1"/>
</dbReference>
<dbReference type="SUPFAM" id="SSF53474">
    <property type="entry name" value="alpha/beta-Hydrolases"/>
    <property type="match status" value="1"/>
</dbReference>
<evidence type="ECO:0000259" key="1">
    <source>
        <dbReference type="Pfam" id="PF04083"/>
    </source>
</evidence>
<feature type="domain" description="Partial AB-hydrolase lipase" evidence="1">
    <location>
        <begin position="1"/>
        <end position="35"/>
    </location>
</feature>
<sequence>ILTMHRIPRGCKGRTGGRPVLLQHGLVSSSFDFLSPPTNLALSYALADAGYDVWLGNFRGNIYSTEHVGYDSTDRRFWNFS</sequence>
<comment type="caution">
    <text evidence="2">The sequence shown here is derived from an EMBL/GenBank/DDBJ whole genome shotgun (WGS) entry which is preliminary data.</text>
</comment>